<evidence type="ECO:0000256" key="5">
    <source>
        <dbReference type="ARBA" id="ARBA00023136"/>
    </source>
</evidence>
<feature type="transmembrane region" description="Helical" evidence="7">
    <location>
        <begin position="275"/>
        <end position="295"/>
    </location>
</feature>
<gene>
    <name evidence="9" type="ORF">ACFSKQ_10520</name>
</gene>
<evidence type="ECO:0000256" key="7">
    <source>
        <dbReference type="SAM" id="Phobius"/>
    </source>
</evidence>
<keyword evidence="5 7" id="KW-0472">Membrane</keyword>
<proteinExistence type="predicted"/>
<keyword evidence="4 7" id="KW-1133">Transmembrane helix</keyword>
<evidence type="ECO:0000256" key="6">
    <source>
        <dbReference type="SAM" id="Coils"/>
    </source>
</evidence>
<feature type="transmembrane region" description="Helical" evidence="7">
    <location>
        <begin position="307"/>
        <end position="326"/>
    </location>
</feature>
<keyword evidence="3 7" id="KW-0812">Transmembrane</keyword>
<dbReference type="InterPro" id="IPR018076">
    <property type="entry name" value="T2SS_GspF_dom"/>
</dbReference>
<evidence type="ECO:0000256" key="3">
    <source>
        <dbReference type="ARBA" id="ARBA00022692"/>
    </source>
</evidence>
<reference evidence="10" key="1">
    <citation type="journal article" date="2019" name="Int. J. Syst. Evol. Microbiol.">
        <title>The Global Catalogue of Microorganisms (GCM) 10K type strain sequencing project: providing services to taxonomists for standard genome sequencing and annotation.</title>
        <authorList>
            <consortium name="The Broad Institute Genomics Platform"/>
            <consortium name="The Broad Institute Genome Sequencing Center for Infectious Disease"/>
            <person name="Wu L."/>
            <person name="Ma J."/>
        </authorList>
    </citation>
    <scope>NUCLEOTIDE SEQUENCE [LARGE SCALE GENOMIC DNA]</scope>
    <source>
        <strain evidence="10">ZS-35-S2</strain>
    </source>
</reference>
<accession>A0ABW5CNQ0</accession>
<dbReference type="PANTHER" id="PTHR35007">
    <property type="entry name" value="INTEGRAL MEMBRANE PROTEIN-RELATED"/>
    <property type="match status" value="1"/>
</dbReference>
<evidence type="ECO:0000256" key="1">
    <source>
        <dbReference type="ARBA" id="ARBA00004651"/>
    </source>
</evidence>
<feature type="transmembrane region" description="Helical" evidence="7">
    <location>
        <begin position="106"/>
        <end position="124"/>
    </location>
</feature>
<dbReference type="PANTHER" id="PTHR35007:SF1">
    <property type="entry name" value="PILUS ASSEMBLY PROTEIN"/>
    <property type="match status" value="1"/>
</dbReference>
<organism evidence="9 10">
    <name type="scientific">Aureimonas populi</name>
    <dbReference type="NCBI Taxonomy" id="1701758"/>
    <lineage>
        <taxon>Bacteria</taxon>
        <taxon>Pseudomonadati</taxon>
        <taxon>Pseudomonadota</taxon>
        <taxon>Alphaproteobacteria</taxon>
        <taxon>Hyphomicrobiales</taxon>
        <taxon>Aurantimonadaceae</taxon>
        <taxon>Aureimonas</taxon>
    </lineage>
</organism>
<dbReference type="Pfam" id="PF00482">
    <property type="entry name" value="T2SSF"/>
    <property type="match status" value="1"/>
</dbReference>
<feature type="domain" description="Type II secretion system protein GspF" evidence="8">
    <location>
        <begin position="167"/>
        <end position="292"/>
    </location>
</feature>
<protein>
    <submittedName>
        <fullName evidence="9">Type II secretion system F family protein</fullName>
    </submittedName>
</protein>
<evidence type="ECO:0000313" key="9">
    <source>
        <dbReference type="EMBL" id="MFD2237891.1"/>
    </source>
</evidence>
<evidence type="ECO:0000256" key="2">
    <source>
        <dbReference type="ARBA" id="ARBA00022475"/>
    </source>
</evidence>
<feature type="coiled-coil region" evidence="6">
    <location>
        <begin position="51"/>
        <end position="78"/>
    </location>
</feature>
<feature type="transmembrane region" description="Helical" evidence="7">
    <location>
        <begin position="130"/>
        <end position="148"/>
    </location>
</feature>
<dbReference type="Proteomes" id="UP001597371">
    <property type="component" value="Unassembled WGS sequence"/>
</dbReference>
<dbReference type="RefSeq" id="WP_209739443.1">
    <property type="nucleotide sequence ID" value="NZ_CP072611.1"/>
</dbReference>
<comment type="subcellular location">
    <subcellularLocation>
        <location evidence="1">Cell membrane</location>
        <topology evidence="1">Multi-pass membrane protein</topology>
    </subcellularLocation>
</comment>
<keyword evidence="2" id="KW-1003">Cell membrane</keyword>
<evidence type="ECO:0000259" key="8">
    <source>
        <dbReference type="Pfam" id="PF00482"/>
    </source>
</evidence>
<comment type="caution">
    <text evidence="9">The sequence shown here is derived from an EMBL/GenBank/DDBJ whole genome shotgun (WGS) entry which is preliminary data.</text>
</comment>
<dbReference type="Gene3D" id="1.20.81.30">
    <property type="entry name" value="Type II secretion system (T2SS), domain F"/>
    <property type="match status" value="1"/>
</dbReference>
<keyword evidence="10" id="KW-1185">Reference proteome</keyword>
<sequence>MTLAMLLFVVLTGLAVGGFAYALLQPRIAMERNARGRLEQFKGAETDATSRRQARERVAEVAKRRRNLQASLKAVEEKQKQHDRIVARIPLARRLQQAGLSMSPRGFVLASIGAGVGAFLLALLLGASPFLALGVAVAGGLGLPRWMLSHLRKRRMQRFVDEFANAIDVIVRGVKSGLPLNDTLRIVAAEAREPVGSEFRKVVEAQQLGISTADAVDRLYQNVPLAETNFFSIVIAIQAQAGGNLSEALGNLSRVLRERKKMKAKIQAMSMEAKASGWIIGCLPVVVAFMIFLTTPAYLDSLFNTQTGHLILIASAVWMATGVVVMKKMISFDF</sequence>
<dbReference type="InterPro" id="IPR042094">
    <property type="entry name" value="T2SS_GspF_sf"/>
</dbReference>
<keyword evidence="6" id="KW-0175">Coiled coil</keyword>
<evidence type="ECO:0000256" key="4">
    <source>
        <dbReference type="ARBA" id="ARBA00022989"/>
    </source>
</evidence>
<evidence type="ECO:0000313" key="10">
    <source>
        <dbReference type="Proteomes" id="UP001597371"/>
    </source>
</evidence>
<feature type="transmembrane region" description="Helical" evidence="7">
    <location>
        <begin position="6"/>
        <end position="24"/>
    </location>
</feature>
<name>A0ABW5CNQ0_9HYPH</name>
<dbReference type="EMBL" id="JBHUIJ010000013">
    <property type="protein sequence ID" value="MFD2237891.1"/>
    <property type="molecule type" value="Genomic_DNA"/>
</dbReference>